<dbReference type="SUPFAM" id="SSF54843">
    <property type="entry name" value="Ribosomal protein L22"/>
    <property type="match status" value="1"/>
</dbReference>
<name>K1XZD8_9BACT</name>
<dbReference type="InterPro" id="IPR036394">
    <property type="entry name" value="Ribosomal_uL22_sf"/>
</dbReference>
<keyword evidence="3 4" id="KW-0687">Ribonucleoprotein</keyword>
<dbReference type="Gene3D" id="3.90.470.10">
    <property type="entry name" value="Ribosomal protein L22/L17"/>
    <property type="match status" value="1"/>
</dbReference>
<evidence type="ECO:0000256" key="1">
    <source>
        <dbReference type="ARBA" id="ARBA00009451"/>
    </source>
</evidence>
<comment type="similarity">
    <text evidence="1 4">Belongs to the universal ribosomal protein uL22 family.</text>
</comment>
<evidence type="ECO:0000313" key="7">
    <source>
        <dbReference type="EMBL" id="EKD25678.1"/>
    </source>
</evidence>
<dbReference type="GO" id="GO:0003735">
    <property type="term" value="F:structural constituent of ribosome"/>
    <property type="evidence" value="ECO:0007669"/>
    <property type="project" value="InterPro"/>
</dbReference>
<gene>
    <name evidence="7" type="primary">rplV</name>
    <name evidence="7" type="ORF">ACD_80C00004G0010</name>
</gene>
<comment type="caution">
    <text evidence="7">The sequence shown here is derived from an EMBL/GenBank/DDBJ whole genome shotgun (WGS) entry which is preliminary data.</text>
</comment>
<protein>
    <recommendedName>
        <fullName evidence="6">50S ribosomal protein L22</fullName>
    </recommendedName>
</protein>
<organism evidence="7">
    <name type="scientific">uncultured bacterium</name>
    <name type="common">gcode 4</name>
    <dbReference type="NCBI Taxonomy" id="1234023"/>
    <lineage>
        <taxon>Bacteria</taxon>
        <taxon>environmental samples</taxon>
    </lineage>
</organism>
<dbReference type="InterPro" id="IPR001063">
    <property type="entry name" value="Ribosomal_uL22"/>
</dbReference>
<keyword evidence="5" id="KW-0694">RNA-binding</keyword>
<dbReference type="Pfam" id="PF00237">
    <property type="entry name" value="Ribosomal_L22"/>
    <property type="match status" value="1"/>
</dbReference>
<proteinExistence type="inferred from homology"/>
<dbReference type="AlphaFoldDB" id="K1XZD8"/>
<dbReference type="CDD" id="cd00336">
    <property type="entry name" value="Ribosomal_L22"/>
    <property type="match status" value="1"/>
</dbReference>
<dbReference type="InterPro" id="IPR047867">
    <property type="entry name" value="Ribosomal_uL22_bac/org-type"/>
</dbReference>
<comment type="subunit">
    <text evidence="5">Part of the 50S ribosomal subunit.</text>
</comment>
<evidence type="ECO:0000256" key="3">
    <source>
        <dbReference type="ARBA" id="ARBA00023274"/>
    </source>
</evidence>
<keyword evidence="5" id="KW-0699">rRNA-binding</keyword>
<evidence type="ECO:0000256" key="4">
    <source>
        <dbReference type="RuleBase" id="RU004005"/>
    </source>
</evidence>
<evidence type="ECO:0000256" key="5">
    <source>
        <dbReference type="RuleBase" id="RU004006"/>
    </source>
</evidence>
<sequence>MNTTATKKIVDNNLTATLKYALVSDKKMALMAQMVKGKKVEDALTLLDVLPKKAAKFLYKVIKSAYANATTNASYDGKKLYVQTIEIGRGPKIQRIRFVSRSRISHYVKYRAFVKVFLHVK</sequence>
<keyword evidence="2 4" id="KW-0689">Ribosomal protein</keyword>
<reference evidence="7" key="1">
    <citation type="journal article" date="2012" name="Science">
        <title>Fermentation, hydrogen, and sulfur metabolism in multiple uncultivated bacterial phyla.</title>
        <authorList>
            <person name="Wrighton K.C."/>
            <person name="Thomas B.C."/>
            <person name="Sharon I."/>
            <person name="Miller C.S."/>
            <person name="Castelle C.J."/>
            <person name="VerBerkmoes N.C."/>
            <person name="Wilkins M.J."/>
            <person name="Hettich R.L."/>
            <person name="Lipton M.S."/>
            <person name="Williams K.H."/>
            <person name="Long P.E."/>
            <person name="Banfield J.F."/>
        </authorList>
    </citation>
    <scope>NUCLEOTIDE SEQUENCE [LARGE SCALE GENOMIC DNA]</scope>
</reference>
<comment type="function">
    <text evidence="6">This protein binds specifically to 23S rRNA; its binding is stimulated by other ribosomal proteins, e.g., L4, L17, and L20. It is important during the early stages of 50S assembly. It makes multiple contacts with different domains of the 23S rRNA in the assembled 50S subunit and ribosome.</text>
</comment>
<dbReference type="GO" id="GO:0015934">
    <property type="term" value="C:large ribosomal subunit"/>
    <property type="evidence" value="ECO:0007669"/>
    <property type="project" value="InterPro"/>
</dbReference>
<dbReference type="GO" id="GO:0019843">
    <property type="term" value="F:rRNA binding"/>
    <property type="evidence" value="ECO:0007669"/>
    <property type="project" value="UniProtKB-KW"/>
</dbReference>
<dbReference type="EMBL" id="AMFJ01036011">
    <property type="protein sequence ID" value="EKD25678.1"/>
    <property type="molecule type" value="Genomic_DNA"/>
</dbReference>
<dbReference type="GO" id="GO:0006412">
    <property type="term" value="P:translation"/>
    <property type="evidence" value="ECO:0007669"/>
    <property type="project" value="InterPro"/>
</dbReference>
<dbReference type="PANTHER" id="PTHR13501:SF8">
    <property type="entry name" value="LARGE RIBOSOMAL SUBUNIT PROTEIN UL22M"/>
    <property type="match status" value="1"/>
</dbReference>
<dbReference type="PANTHER" id="PTHR13501">
    <property type="entry name" value="CHLOROPLAST 50S RIBOSOMAL PROTEIN L22-RELATED"/>
    <property type="match status" value="1"/>
</dbReference>
<accession>K1XZD8</accession>
<evidence type="ECO:0000256" key="6">
    <source>
        <dbReference type="RuleBase" id="RU004008"/>
    </source>
</evidence>
<evidence type="ECO:0000256" key="2">
    <source>
        <dbReference type="ARBA" id="ARBA00022980"/>
    </source>
</evidence>